<gene>
    <name evidence="2" type="ORF">VAZ01S_040_00280</name>
</gene>
<dbReference type="Gene3D" id="3.40.50.10770">
    <property type="entry name" value="Hypothetical protein VC1899 like domain (Restriction endonuclease-like)"/>
    <property type="match status" value="1"/>
</dbReference>
<evidence type="ECO:0000313" key="2">
    <source>
        <dbReference type="EMBL" id="GAD76274.1"/>
    </source>
</evidence>
<dbReference type="Gene3D" id="3.40.1350.10">
    <property type="match status" value="1"/>
</dbReference>
<dbReference type="InterPro" id="IPR015093">
    <property type="entry name" value="Card1_endonucl_dom"/>
</dbReference>
<dbReference type="STRING" id="1219077.VAZ01S_040_00280"/>
<sequence length="386" mass="43833">MSIFVGVIDKDPIRLLTPILDQRSPCSHAIFIGDSSEFAMFSRVEKVLAKHSVTSEFFEITQEPSVKAIKKSASILAEKIANQDTPVFLNASCGLRHRLLSIYEIFHQYHWPIFVVEPFSDKLCWLLPEGRSTTFIQDHIKLEDYLSIFGAQCERHDQINENVTLDKLINIGNRWAKSALELGAGLSVLNYLATKCRKEQVLSVELSDVQQTYVELRSLIDDLCQAGLANYQNGTLSFKTEDARRFANGEWLELLVDHKIQELVDEIPTIQDKALNLQVRRQVKGEEIKNEIDIATIVNNKLHLIECKTKSMKIDGDDTLYKLESLKDLLGGFQARAMLISFRPLKYVDISRAKDLGLALIGPEELPHLSHHLKNWLNDAGGYERS</sequence>
<dbReference type="GO" id="GO:0003676">
    <property type="term" value="F:nucleic acid binding"/>
    <property type="evidence" value="ECO:0007669"/>
    <property type="project" value="InterPro"/>
</dbReference>
<name>U3C4C1_9VIBR</name>
<dbReference type="Gene3D" id="1.10.10.680">
    <property type="entry name" value="Hypothetical protein VC1899 (Restriction endonuclease-like)"/>
    <property type="match status" value="1"/>
</dbReference>
<feature type="domain" description="Card1 endonuclease" evidence="1">
    <location>
        <begin position="241"/>
        <end position="377"/>
    </location>
</feature>
<dbReference type="AlphaFoldDB" id="U3C4C1"/>
<comment type="caution">
    <text evidence="2">The sequence shown here is derived from an EMBL/GenBank/DDBJ whole genome shotgun (WGS) entry which is preliminary data.</text>
</comment>
<dbReference type="RefSeq" id="WP_021710024.1">
    <property type="nucleotide sequence ID" value="NZ_BAOB01000070.1"/>
</dbReference>
<protein>
    <recommendedName>
        <fullName evidence="1">Card1 endonuclease domain-containing protein</fullName>
    </recommendedName>
</protein>
<dbReference type="Proteomes" id="UP000016567">
    <property type="component" value="Unassembled WGS sequence"/>
</dbReference>
<dbReference type="CDD" id="cd22364">
    <property type="entry name" value="VC1899-like"/>
    <property type="match status" value="1"/>
</dbReference>
<dbReference type="eggNOG" id="COG4006">
    <property type="taxonomic scope" value="Bacteria"/>
</dbReference>
<dbReference type="InterPro" id="IPR011856">
    <property type="entry name" value="tRNA_endonuc-like_dom_sf"/>
</dbReference>
<evidence type="ECO:0000259" key="1">
    <source>
        <dbReference type="Pfam" id="PF09002"/>
    </source>
</evidence>
<dbReference type="SUPFAM" id="SSF52980">
    <property type="entry name" value="Restriction endonuclease-like"/>
    <property type="match status" value="1"/>
</dbReference>
<accession>U3C4C1</accession>
<keyword evidence="3" id="KW-1185">Reference proteome</keyword>
<dbReference type="OrthoDB" id="8477283at2"/>
<proteinExistence type="predicted"/>
<dbReference type="EMBL" id="BATL01000040">
    <property type="protein sequence ID" value="GAD76274.1"/>
    <property type="molecule type" value="Genomic_DNA"/>
</dbReference>
<reference evidence="2 3" key="1">
    <citation type="submission" date="2013-09" db="EMBL/GenBank/DDBJ databases">
        <title>Whole genome shotgun sequence of Vibrio azureus NBRC 104587.</title>
        <authorList>
            <person name="Isaki S."/>
            <person name="Hosoyama A."/>
            <person name="Numata M."/>
            <person name="Hashimoto M."/>
            <person name="Hosoyama Y."/>
            <person name="Tsuchikane K."/>
            <person name="Noguchi M."/>
            <person name="Hirakata S."/>
            <person name="Ichikawa N."/>
            <person name="Ohji S."/>
            <person name="Yamazoe A."/>
            <person name="Fujita N."/>
        </authorList>
    </citation>
    <scope>NUCLEOTIDE SEQUENCE [LARGE SCALE GENOMIC DNA]</scope>
    <source>
        <strain evidence="2 3">NBRC 104587</strain>
    </source>
</reference>
<organism evidence="2 3">
    <name type="scientific">Vibrio azureus NBRC 104587</name>
    <dbReference type="NCBI Taxonomy" id="1219077"/>
    <lineage>
        <taxon>Bacteria</taxon>
        <taxon>Pseudomonadati</taxon>
        <taxon>Pseudomonadota</taxon>
        <taxon>Gammaproteobacteria</taxon>
        <taxon>Vibrionales</taxon>
        <taxon>Vibrionaceae</taxon>
        <taxon>Vibrio</taxon>
    </lineage>
</organism>
<evidence type="ECO:0000313" key="3">
    <source>
        <dbReference type="Proteomes" id="UP000016567"/>
    </source>
</evidence>
<dbReference type="InterPro" id="IPR011335">
    <property type="entry name" value="Restrct_endonuc-II-like"/>
</dbReference>
<dbReference type="Pfam" id="PF09002">
    <property type="entry name" value="Card1_endonuc"/>
    <property type="match status" value="1"/>
</dbReference>